<dbReference type="InterPro" id="IPR003374">
    <property type="entry name" value="ApbE-like_sf"/>
</dbReference>
<dbReference type="PANTHER" id="PTHR30040:SF2">
    <property type="entry name" value="FAD:PROTEIN FMN TRANSFERASE"/>
    <property type="match status" value="1"/>
</dbReference>
<evidence type="ECO:0000256" key="5">
    <source>
        <dbReference type="ARBA" id="ARBA00022679"/>
    </source>
</evidence>
<dbReference type="GO" id="GO:0046872">
    <property type="term" value="F:metal ion binding"/>
    <property type="evidence" value="ECO:0007669"/>
    <property type="project" value="UniProtKB-KW"/>
</dbReference>
<evidence type="ECO:0000256" key="4">
    <source>
        <dbReference type="ARBA" id="ARBA00022630"/>
    </source>
</evidence>
<name>A0A1F7UKA8_9BACT</name>
<reference evidence="11 12" key="1">
    <citation type="journal article" date="2016" name="Nat. Commun.">
        <title>Thousands of microbial genomes shed light on interconnected biogeochemical processes in an aquifer system.</title>
        <authorList>
            <person name="Anantharaman K."/>
            <person name="Brown C.T."/>
            <person name="Hug L.A."/>
            <person name="Sharon I."/>
            <person name="Castelle C.J."/>
            <person name="Probst A.J."/>
            <person name="Thomas B.C."/>
            <person name="Singh A."/>
            <person name="Wilkins M.J."/>
            <person name="Karaoz U."/>
            <person name="Brodie E.L."/>
            <person name="Williams K.H."/>
            <person name="Hubbard S.S."/>
            <person name="Banfield J.F."/>
        </authorList>
    </citation>
    <scope>NUCLEOTIDE SEQUENCE [LARGE SCALE GENOMIC DNA]</scope>
</reference>
<evidence type="ECO:0000256" key="3">
    <source>
        <dbReference type="ARBA" id="ARBA00016337"/>
    </source>
</evidence>
<dbReference type="GO" id="GO:0016740">
    <property type="term" value="F:transferase activity"/>
    <property type="evidence" value="ECO:0007669"/>
    <property type="project" value="UniProtKB-KW"/>
</dbReference>
<dbReference type="InterPro" id="IPR024932">
    <property type="entry name" value="ApbE"/>
</dbReference>
<accession>A0A1F7UKA8</accession>
<protein>
    <recommendedName>
        <fullName evidence="3">FAD:protein FMN transferase</fullName>
        <ecNumber evidence="2">2.7.1.180</ecNumber>
    </recommendedName>
    <alternativeName>
        <fullName evidence="9">Flavin transferase</fullName>
    </alternativeName>
</protein>
<evidence type="ECO:0000256" key="6">
    <source>
        <dbReference type="ARBA" id="ARBA00022723"/>
    </source>
</evidence>
<dbReference type="PANTHER" id="PTHR30040">
    <property type="entry name" value="THIAMINE BIOSYNTHESIS LIPOPROTEIN APBE"/>
    <property type="match status" value="1"/>
</dbReference>
<keyword evidence="4" id="KW-0285">Flavoprotein</keyword>
<comment type="catalytic activity">
    <reaction evidence="10">
        <text>L-threonyl-[protein] + FAD = FMN-L-threonyl-[protein] + AMP + H(+)</text>
        <dbReference type="Rhea" id="RHEA:36847"/>
        <dbReference type="Rhea" id="RHEA-COMP:11060"/>
        <dbReference type="Rhea" id="RHEA-COMP:11061"/>
        <dbReference type="ChEBI" id="CHEBI:15378"/>
        <dbReference type="ChEBI" id="CHEBI:30013"/>
        <dbReference type="ChEBI" id="CHEBI:57692"/>
        <dbReference type="ChEBI" id="CHEBI:74257"/>
        <dbReference type="ChEBI" id="CHEBI:456215"/>
        <dbReference type="EC" id="2.7.1.180"/>
    </reaction>
</comment>
<dbReference type="Pfam" id="PF02424">
    <property type="entry name" value="ApbE"/>
    <property type="match status" value="1"/>
</dbReference>
<sequence>MDDVQNLGGQGFSSSFEAIGTHWQIDIPEDRTSGAYDLLFQEIQRRIETFDRHYSRFRDDSLIAEMARRAGAYSLPDDAAPLLDLYEKLYCLTDGAFTPLIGSVMEEAGYGADYSLKPRTLHAPPRWDEAMEYCFPRLTMKRPTLLDFGAAGKGHLIDLAGQLLQKNGIQAYTIDVGGDILHRGGNHLRVGLEHPENPQQVIGVHELKEGSICCSAGNRRAWGNFHHIIDPRTLTSPRHILSVWVSARAAMVADALATCLFLVSPEVLRHSFDFEYGIMYADHSFAQSEGFEAEVFTQ</sequence>
<evidence type="ECO:0000313" key="11">
    <source>
        <dbReference type="EMBL" id="OGL78164.1"/>
    </source>
</evidence>
<evidence type="ECO:0000256" key="1">
    <source>
        <dbReference type="ARBA" id="ARBA00001946"/>
    </source>
</evidence>
<comment type="caution">
    <text evidence="11">The sequence shown here is derived from an EMBL/GenBank/DDBJ whole genome shotgun (WGS) entry which is preliminary data.</text>
</comment>
<keyword evidence="8" id="KW-0460">Magnesium</keyword>
<dbReference type="SUPFAM" id="SSF143631">
    <property type="entry name" value="ApbE-like"/>
    <property type="match status" value="1"/>
</dbReference>
<dbReference type="Proteomes" id="UP000176604">
    <property type="component" value="Unassembled WGS sequence"/>
</dbReference>
<keyword evidence="6" id="KW-0479">Metal-binding</keyword>
<evidence type="ECO:0000256" key="7">
    <source>
        <dbReference type="ARBA" id="ARBA00022827"/>
    </source>
</evidence>
<evidence type="ECO:0000256" key="10">
    <source>
        <dbReference type="ARBA" id="ARBA00048540"/>
    </source>
</evidence>
<proteinExistence type="predicted"/>
<evidence type="ECO:0000256" key="9">
    <source>
        <dbReference type="ARBA" id="ARBA00031306"/>
    </source>
</evidence>
<gene>
    <name evidence="11" type="ORF">A3J43_01780</name>
</gene>
<keyword evidence="7" id="KW-0274">FAD</keyword>
<evidence type="ECO:0000256" key="8">
    <source>
        <dbReference type="ARBA" id="ARBA00022842"/>
    </source>
</evidence>
<evidence type="ECO:0000313" key="12">
    <source>
        <dbReference type="Proteomes" id="UP000176604"/>
    </source>
</evidence>
<dbReference type="EC" id="2.7.1.180" evidence="2"/>
<dbReference type="AlphaFoldDB" id="A0A1F7UKA8"/>
<dbReference type="STRING" id="1802397.A3J43_01780"/>
<keyword evidence="5" id="KW-0808">Transferase</keyword>
<dbReference type="Gene3D" id="3.10.520.10">
    <property type="entry name" value="ApbE-like domains"/>
    <property type="match status" value="1"/>
</dbReference>
<dbReference type="EMBL" id="MGEF01000038">
    <property type="protein sequence ID" value="OGL78164.1"/>
    <property type="molecule type" value="Genomic_DNA"/>
</dbReference>
<comment type="cofactor">
    <cofactor evidence="1">
        <name>Mg(2+)</name>
        <dbReference type="ChEBI" id="CHEBI:18420"/>
    </cofactor>
</comment>
<organism evidence="11 12">
    <name type="scientific">Candidatus Uhrbacteria bacterium RIFCSPHIGHO2_12_FULL_54_23</name>
    <dbReference type="NCBI Taxonomy" id="1802397"/>
    <lineage>
        <taxon>Bacteria</taxon>
        <taxon>Candidatus Uhriibacteriota</taxon>
    </lineage>
</organism>
<evidence type="ECO:0000256" key="2">
    <source>
        <dbReference type="ARBA" id="ARBA00011955"/>
    </source>
</evidence>